<evidence type="ECO:0000313" key="7">
    <source>
        <dbReference type="EMBL" id="KAL3800020.1"/>
    </source>
</evidence>
<evidence type="ECO:0000313" key="8">
    <source>
        <dbReference type="Proteomes" id="UP001530400"/>
    </source>
</evidence>
<keyword evidence="3 5" id="KW-0732">Signal</keyword>
<feature type="signal peptide" evidence="5">
    <location>
        <begin position="1"/>
        <end position="17"/>
    </location>
</feature>
<feature type="compositionally biased region" description="Polar residues" evidence="4">
    <location>
        <begin position="239"/>
        <end position="248"/>
    </location>
</feature>
<dbReference type="PROSITE" id="PS51144">
    <property type="entry name" value="ALPHA_CA_2"/>
    <property type="match status" value="1"/>
</dbReference>
<dbReference type="Pfam" id="PF00194">
    <property type="entry name" value="Carb_anhydrase"/>
    <property type="match status" value="1"/>
</dbReference>
<dbReference type="Pfam" id="PF24517">
    <property type="entry name" value="CBM96"/>
    <property type="match status" value="1"/>
</dbReference>
<evidence type="ECO:0000256" key="2">
    <source>
        <dbReference type="ARBA" id="ARBA00022525"/>
    </source>
</evidence>
<accession>A0ABD3QI65</accession>
<dbReference type="InterPro" id="IPR001148">
    <property type="entry name" value="CA_dom"/>
</dbReference>
<dbReference type="NCBIfam" id="NF033679">
    <property type="entry name" value="DNRLRE_dom"/>
    <property type="match status" value="1"/>
</dbReference>
<evidence type="ECO:0000256" key="3">
    <source>
        <dbReference type="ARBA" id="ARBA00022729"/>
    </source>
</evidence>
<feature type="region of interest" description="Disordered" evidence="4">
    <location>
        <begin position="205"/>
        <end position="248"/>
    </location>
</feature>
<dbReference type="Proteomes" id="UP001530400">
    <property type="component" value="Unassembled WGS sequence"/>
</dbReference>
<proteinExistence type="predicted"/>
<keyword evidence="2" id="KW-0964">Secreted</keyword>
<dbReference type="AlphaFoldDB" id="A0ABD3QI65"/>
<evidence type="ECO:0000256" key="5">
    <source>
        <dbReference type="SAM" id="SignalP"/>
    </source>
</evidence>
<comment type="subcellular location">
    <subcellularLocation>
        <location evidence="1">Secreted</location>
    </subcellularLocation>
</comment>
<sequence length="1029" mass="116721">MKLPLSLLSLLLPTALATSTPLTLTTHSTIYESDQSSASALFDIKAKTDLIIYGLDINLATSTSQSILVYTKSGSFSGYEYDESAWDLVLNSTIVGSGADNPTSVLMEGWNPVIVPNGEKQSFYIMMEKAVIRYSMYEAGVDRMYYINHDLIVYGKGCAKRMGWDGGLVCYRTFNGGVLYAKGTEAVEVMAGNIVGLPTVSPTVSAVPTPSPTKMPTMKPTTQSPTASPTTAPTKNPTRKPTTMPTLSPQINTLAYTSTFNSSVTYSGVMYDIVAKRDISIKGLGINTYWTDDLQVQIWSKRGSYQGYDRKPKAWRNILNVTVTGSGLDRITMIPFDAFSLKVKRGQRQAFYISTPDGPYLRASKSTWDGAEVDSNDQLIYYAGIGKRQGFDGFGTKNRIANSVIVYEMTDMEMEAPEVEDGMETSSFEFLPTDATYIQNGSEDDNSERTQMLVDGRPKRVTLLKFDLSALTLSPVVIKKAKLKLYSMTSSEFGGMFSVFPDGEFHEDSVTWANSPYSTVVGVNAGNIEGPIEEKTFYLKDITKQFYNGIPKTLVIRIESDNTNGVMYRSPAGNAEYGPKLQVVFASDPAKASWIELFGTYAPTPAPTIDPEWENPATIADPPRDYFNYNPRSRYGPNKWEDVREDGWYQQYWRIDADLDRNRCASGERQSPQDLCETRDECQEFHEPRTRAGMYDLDDESSTIAKPTPYIMHNKLRLAYRQRRSEWERPEPPGTDFAHNVFQSGVQDVIHIDIKVKSEHTLCGKQYDGEMQIFHLHGTERNLEAMGILIEVDNDEGRNPHFQKLIDFFQKKFDSDKRLCKNRQLLAKKVFGENIKEDADREEIRSKLRGLKTEQSDDPVMIKPSDQVESEVEEDTTPLSIADRFFNLLQRRTERDWVWDPFEPWYILRTIHFWAYSGSITEPPCFEGVNWRIMDVPIKITYGQLIQLQKLMFDHVDPDTCRKTSTHYEESNARPTQPYRGGRKYRCRRSDYVSDRERQASGLRKGFNQEKFWCGVKLLPWVEGEFPNV</sequence>
<comment type="caution">
    <text evidence="7">The sequence shown here is derived from an EMBL/GenBank/DDBJ whole genome shotgun (WGS) entry which is preliminary data.</text>
</comment>
<gene>
    <name evidence="7" type="ORF">ACHAWO_004698</name>
</gene>
<organism evidence="7 8">
    <name type="scientific">Cyclotella atomus</name>
    <dbReference type="NCBI Taxonomy" id="382360"/>
    <lineage>
        <taxon>Eukaryota</taxon>
        <taxon>Sar</taxon>
        <taxon>Stramenopiles</taxon>
        <taxon>Ochrophyta</taxon>
        <taxon>Bacillariophyta</taxon>
        <taxon>Coscinodiscophyceae</taxon>
        <taxon>Thalassiosirophycidae</taxon>
        <taxon>Stephanodiscales</taxon>
        <taxon>Stephanodiscaceae</taxon>
        <taxon>Cyclotella</taxon>
    </lineage>
</organism>
<dbReference type="GO" id="GO:0005576">
    <property type="term" value="C:extracellular region"/>
    <property type="evidence" value="ECO:0007669"/>
    <property type="project" value="UniProtKB-SubCell"/>
</dbReference>
<evidence type="ECO:0000259" key="6">
    <source>
        <dbReference type="PROSITE" id="PS51144"/>
    </source>
</evidence>
<protein>
    <recommendedName>
        <fullName evidence="6">Alpha-carbonic anhydrase domain-containing protein</fullName>
    </recommendedName>
</protein>
<evidence type="ECO:0000256" key="1">
    <source>
        <dbReference type="ARBA" id="ARBA00004613"/>
    </source>
</evidence>
<dbReference type="PANTHER" id="PTHR33683">
    <property type="entry name" value="1, PUTATIVE-RELATED"/>
    <property type="match status" value="1"/>
</dbReference>
<name>A0ABD3QI65_9STRA</name>
<feature type="domain" description="Alpha-carbonic anhydrase" evidence="6">
    <location>
        <begin position="625"/>
        <end position="988"/>
    </location>
</feature>
<dbReference type="SUPFAM" id="SSF51069">
    <property type="entry name" value="Carbonic anhydrase"/>
    <property type="match status" value="1"/>
</dbReference>
<feature type="compositionally biased region" description="Low complexity" evidence="4">
    <location>
        <begin position="205"/>
        <end position="236"/>
    </location>
</feature>
<dbReference type="SMART" id="SM01057">
    <property type="entry name" value="Carb_anhydrase"/>
    <property type="match status" value="1"/>
</dbReference>
<dbReference type="EMBL" id="JALLPJ020000173">
    <property type="protein sequence ID" value="KAL3800020.1"/>
    <property type="molecule type" value="Genomic_DNA"/>
</dbReference>
<dbReference type="PANTHER" id="PTHR33683:SF46">
    <property type="entry name" value="SUSHI DOMAIN-CONTAINING PROTEIN"/>
    <property type="match status" value="1"/>
</dbReference>
<feature type="chain" id="PRO_5044851035" description="Alpha-carbonic anhydrase domain-containing protein" evidence="5">
    <location>
        <begin position="18"/>
        <end position="1029"/>
    </location>
</feature>
<evidence type="ECO:0000256" key="4">
    <source>
        <dbReference type="SAM" id="MobiDB-lite"/>
    </source>
</evidence>
<dbReference type="InterPro" id="IPR055372">
    <property type="entry name" value="CBM96"/>
</dbReference>
<dbReference type="InterPro" id="IPR036398">
    <property type="entry name" value="CA_dom_sf"/>
</dbReference>
<dbReference type="Gene3D" id="3.10.200.10">
    <property type="entry name" value="Alpha carbonic anhydrase"/>
    <property type="match status" value="2"/>
</dbReference>
<reference evidence="7 8" key="1">
    <citation type="submission" date="2024-10" db="EMBL/GenBank/DDBJ databases">
        <title>Updated reference genomes for cyclostephanoid diatoms.</title>
        <authorList>
            <person name="Roberts W.R."/>
            <person name="Alverson A.J."/>
        </authorList>
    </citation>
    <scope>NUCLEOTIDE SEQUENCE [LARGE SCALE GENOMIC DNA]</scope>
    <source>
        <strain evidence="7 8">AJA010-31</strain>
    </source>
</reference>
<keyword evidence="8" id="KW-1185">Reference proteome</keyword>